<dbReference type="PANTHER" id="PTHR11102">
    <property type="entry name" value="SEL-1-LIKE PROTEIN"/>
    <property type="match status" value="1"/>
</dbReference>
<dbReference type="Proteomes" id="UP000480556">
    <property type="component" value="Unassembled WGS sequence"/>
</dbReference>
<evidence type="ECO:0000313" key="3">
    <source>
        <dbReference type="Proteomes" id="UP000327478"/>
    </source>
</evidence>
<dbReference type="SMART" id="SM00671">
    <property type="entry name" value="SEL1"/>
    <property type="match status" value="11"/>
</dbReference>
<dbReference type="PANTHER" id="PTHR11102:SF160">
    <property type="entry name" value="ERAD-ASSOCIATED E3 UBIQUITIN-PROTEIN LIGASE COMPONENT HRD3"/>
    <property type="match status" value="1"/>
</dbReference>
<dbReference type="Pfam" id="PF08238">
    <property type="entry name" value="Sel1"/>
    <property type="match status" value="12"/>
</dbReference>
<dbReference type="Proteomes" id="UP000327478">
    <property type="component" value="Chromosome"/>
</dbReference>
<evidence type="ECO:0000313" key="2">
    <source>
        <dbReference type="EMBL" id="QGA10285.1"/>
    </source>
</evidence>
<dbReference type="EMBL" id="CP045650">
    <property type="protein sequence ID" value="QGA10285.1"/>
    <property type="molecule type" value="Genomic_DNA"/>
</dbReference>
<organism evidence="1 4">
    <name type="scientific">Acinetobacter wanghuae</name>
    <dbReference type="NCBI Taxonomy" id="2662362"/>
    <lineage>
        <taxon>Bacteria</taxon>
        <taxon>Pseudomonadati</taxon>
        <taxon>Pseudomonadota</taxon>
        <taxon>Gammaproteobacteria</taxon>
        <taxon>Moraxellales</taxon>
        <taxon>Moraxellaceae</taxon>
        <taxon>Acinetobacter</taxon>
    </lineage>
</organism>
<gene>
    <name evidence="2" type="ORF">GFH30_02230</name>
    <name evidence="1" type="ORF">GHJ48_00470</name>
</gene>
<dbReference type="InterPro" id="IPR011990">
    <property type="entry name" value="TPR-like_helical_dom_sf"/>
</dbReference>
<dbReference type="AlphaFoldDB" id="A0A5Q0NZK4"/>
<name>A0A5Q0NZK4_9GAMM</name>
<dbReference type="InterPro" id="IPR006597">
    <property type="entry name" value="Sel1-like"/>
</dbReference>
<accession>A0A5Q0NZK4</accession>
<sequence length="607" mass="69068">MWFLLVLILGIAALSVWMWKRPDPVKRDQAKAVHHDLWIEQIDAQLKHALRLISDPIQPNYERGFDILNQLAQQQDIPQAYMHMGLMHLNGWGRPQSTESAIGLLDNAFRLGSDEAAYHLGRIYETDDYAHQDVEKALYWYRHAVARGNVEAQLKISELAAQDEHSIAEQKHELLQKNADQGHANSQFQLSQYYLKDSDQQDLSLGIHYLFLAAQQDHLAANQQIAHYYSHGQILEYDPVQALQFMKRSVALGDQQSLYAYYAGVLNGRIDIDQRQRVLQHLQQQSQEHKDSSAKTLLGLAYFHGWYVKKNETMAYRYWDEAAKLKHPDAMCMIAALYFEEYIVEGGAEKAFELYQQALQIHPQHLHAQMGLALCYMSGIGIAKDTYQATRLIQSSVKEHWQFNASSEADLIYSVGRFYSLPEYPLPTRAKAVHYLNQAVSKGSKDAAWYFYQALSGVLLIFEENEALAKRYLHEAAQLGHTQAQAKIGHMYLMGEGVEQDLALGLKYVQQSAVQMNGSALNTLGEAYENGFGVEPDIQQAIRYYVQAAAKVNPDAYSHLGRLYTKGIGVERDVNIAREWLEKGSLLGHEGSQTLLKNVNAYLEMNE</sequence>
<proteinExistence type="predicted"/>
<dbReference type="InterPro" id="IPR050767">
    <property type="entry name" value="Sel1_AlgK"/>
</dbReference>
<evidence type="ECO:0000313" key="1">
    <source>
        <dbReference type="EMBL" id="MQW90883.1"/>
    </source>
</evidence>
<dbReference type="RefSeq" id="WP_153370695.1">
    <property type="nucleotide sequence ID" value="NZ_CP045650.1"/>
</dbReference>
<dbReference type="Gene3D" id="1.25.40.10">
    <property type="entry name" value="Tetratricopeptide repeat domain"/>
    <property type="match status" value="4"/>
</dbReference>
<protein>
    <submittedName>
        <fullName evidence="1">Sel1 repeat family protein</fullName>
    </submittedName>
</protein>
<evidence type="ECO:0000313" key="4">
    <source>
        <dbReference type="Proteomes" id="UP000480556"/>
    </source>
</evidence>
<dbReference type="SUPFAM" id="SSF81901">
    <property type="entry name" value="HCP-like"/>
    <property type="match status" value="4"/>
</dbReference>
<keyword evidence="3" id="KW-1185">Reference proteome</keyword>
<dbReference type="EMBL" id="WITK01000001">
    <property type="protein sequence ID" value="MQW90883.1"/>
    <property type="molecule type" value="Genomic_DNA"/>
</dbReference>
<reference evidence="3 4" key="1">
    <citation type="submission" date="2019-10" db="EMBL/GenBank/DDBJ databases">
        <authorList>
            <person name="Dong K."/>
        </authorList>
    </citation>
    <scope>NUCLEOTIDE SEQUENCE [LARGE SCALE GENOMIC DNA]</scope>
    <source>
        <strain evidence="2">Dk386</strain>
        <strain evidence="3">dk386</strain>
        <strain evidence="4">dk771</strain>
        <strain evidence="1">Dk771</strain>
    </source>
</reference>